<reference evidence="1" key="1">
    <citation type="submission" date="2014-09" db="EMBL/GenBank/DDBJ databases">
        <authorList>
            <person name="Magalhaes I.L.F."/>
            <person name="Oliveira U."/>
            <person name="Santos F.R."/>
            <person name="Vidigal T.H.D.A."/>
            <person name="Brescovit A.D."/>
            <person name="Santos A.J."/>
        </authorList>
    </citation>
    <scope>NUCLEOTIDE SEQUENCE</scope>
    <source>
        <tissue evidence="1">Shoot tissue taken approximately 20 cm above the soil surface</tissue>
    </source>
</reference>
<protein>
    <submittedName>
        <fullName evidence="1">Uncharacterized protein</fullName>
    </submittedName>
</protein>
<proteinExistence type="predicted"/>
<accession>A0A0A9CB51</accession>
<sequence>MKHFQKKKSLFEKLVASKLPVTKSSEFTFLAPNTCATFNKNVTNSCIVIYH</sequence>
<name>A0A0A9CB51_ARUDO</name>
<evidence type="ECO:0000313" key="1">
    <source>
        <dbReference type="EMBL" id="JAD72821.1"/>
    </source>
</evidence>
<reference evidence="1" key="2">
    <citation type="journal article" date="2015" name="Data Brief">
        <title>Shoot transcriptome of the giant reed, Arundo donax.</title>
        <authorList>
            <person name="Barrero R.A."/>
            <person name="Guerrero F.D."/>
            <person name="Moolhuijzen P."/>
            <person name="Goolsby J.A."/>
            <person name="Tidwell J."/>
            <person name="Bellgard S.E."/>
            <person name="Bellgard M.I."/>
        </authorList>
    </citation>
    <scope>NUCLEOTIDE SEQUENCE</scope>
    <source>
        <tissue evidence="1">Shoot tissue taken approximately 20 cm above the soil surface</tissue>
    </source>
</reference>
<dbReference type="AlphaFoldDB" id="A0A0A9CB51"/>
<organism evidence="1">
    <name type="scientific">Arundo donax</name>
    <name type="common">Giant reed</name>
    <name type="synonym">Donax arundinaceus</name>
    <dbReference type="NCBI Taxonomy" id="35708"/>
    <lineage>
        <taxon>Eukaryota</taxon>
        <taxon>Viridiplantae</taxon>
        <taxon>Streptophyta</taxon>
        <taxon>Embryophyta</taxon>
        <taxon>Tracheophyta</taxon>
        <taxon>Spermatophyta</taxon>
        <taxon>Magnoliopsida</taxon>
        <taxon>Liliopsida</taxon>
        <taxon>Poales</taxon>
        <taxon>Poaceae</taxon>
        <taxon>PACMAD clade</taxon>
        <taxon>Arundinoideae</taxon>
        <taxon>Arundineae</taxon>
        <taxon>Arundo</taxon>
    </lineage>
</organism>
<dbReference type="EMBL" id="GBRH01225074">
    <property type="protein sequence ID" value="JAD72821.1"/>
    <property type="molecule type" value="Transcribed_RNA"/>
</dbReference>